<dbReference type="InterPro" id="IPR011010">
    <property type="entry name" value="DNA_brk_join_enz"/>
</dbReference>
<dbReference type="CDD" id="cd00397">
    <property type="entry name" value="DNA_BRE_C"/>
    <property type="match status" value="1"/>
</dbReference>
<reference evidence="3 4" key="1">
    <citation type="submission" date="2019-04" db="EMBL/GenBank/DDBJ databases">
        <title>Microbes associate with the intestines of laboratory mice.</title>
        <authorList>
            <person name="Navarre W."/>
            <person name="Wong E."/>
            <person name="Huang K."/>
            <person name="Tropini C."/>
            <person name="Ng K."/>
            <person name="Yu B."/>
        </authorList>
    </citation>
    <scope>NUCLEOTIDE SEQUENCE [LARGE SCALE GENOMIC DNA]</scope>
    <source>
        <strain evidence="3 4">NM50_B9-20</strain>
    </source>
</reference>
<keyword evidence="4" id="KW-1185">Reference proteome</keyword>
<dbReference type="EMBL" id="SRYR01000002">
    <property type="protein sequence ID" value="TGY42812.1"/>
    <property type="molecule type" value="Genomic_DNA"/>
</dbReference>
<dbReference type="OrthoDB" id="2206342at2"/>
<dbReference type="PROSITE" id="PS51898">
    <property type="entry name" value="TYR_RECOMBINASE"/>
    <property type="match status" value="1"/>
</dbReference>
<feature type="domain" description="Tyr recombinase" evidence="2">
    <location>
        <begin position="200"/>
        <end position="425"/>
    </location>
</feature>
<dbReference type="GO" id="GO:0015074">
    <property type="term" value="P:DNA integration"/>
    <property type="evidence" value="ECO:0007669"/>
    <property type="project" value="InterPro"/>
</dbReference>
<protein>
    <submittedName>
        <fullName evidence="3">Site-specific integrase</fullName>
    </submittedName>
</protein>
<dbReference type="Gene3D" id="1.10.443.10">
    <property type="entry name" value="Intergrase catalytic core"/>
    <property type="match status" value="1"/>
</dbReference>
<dbReference type="GO" id="GO:0003677">
    <property type="term" value="F:DNA binding"/>
    <property type="evidence" value="ECO:0007669"/>
    <property type="project" value="InterPro"/>
</dbReference>
<proteinExistence type="predicted"/>
<sequence length="441" mass="51833">MNTIINEYRKERVNFFYTVINVPINNELRFHICIFDDRKDEAHPFTQYLKDRMGNFTLKNKSLNTIKNFHLTYIIRFLNFIYNDSETPIGDIRDLTIKIIEEFLDKFSQGELPQDFIGEWRSRESVERATYALSHFVYWLWWKKDRKTNGKLFNLKYIKEENFLFEKVMRHSKNGYSSKEIKSLINIVVPNMSTKINTREKVVTLSEYSISKLIELSLENDNMLTLGIVLGAYAGLRVGDITQLSEERIKGLSKNRCFGAYLELSQDIILRSDNIRTSGIKTKRTVPIYPGCTKAIYVYYQMHIEFLKAKGLYPNKYGALFLNNNGFAMTSQTYLRRFGKLNDLLDKSIKEEVLFGNIDAIQEEEILSNNKITPHSLRHYFKQLIQSVEPNKRIIQYYLAHKSFNSQDSYAFGVSSKEVIRECQNKLYMPIKGIYAREGYK</sequence>
<dbReference type="SUPFAM" id="SSF56349">
    <property type="entry name" value="DNA breaking-rejoining enzymes"/>
    <property type="match status" value="1"/>
</dbReference>
<evidence type="ECO:0000313" key="3">
    <source>
        <dbReference type="EMBL" id="TGY42812.1"/>
    </source>
</evidence>
<name>A0A4S2DM77_9CLOT</name>
<organism evidence="3 4">
    <name type="scientific">Clostridium sartagoforme</name>
    <dbReference type="NCBI Taxonomy" id="84031"/>
    <lineage>
        <taxon>Bacteria</taxon>
        <taxon>Bacillati</taxon>
        <taxon>Bacillota</taxon>
        <taxon>Clostridia</taxon>
        <taxon>Eubacteriales</taxon>
        <taxon>Clostridiaceae</taxon>
        <taxon>Clostridium</taxon>
    </lineage>
</organism>
<dbReference type="RefSeq" id="WP_136006324.1">
    <property type="nucleotide sequence ID" value="NZ_SRYR01000002.1"/>
</dbReference>
<evidence type="ECO:0000259" key="2">
    <source>
        <dbReference type="PROSITE" id="PS51898"/>
    </source>
</evidence>
<keyword evidence="1" id="KW-0233">DNA recombination</keyword>
<dbReference type="GO" id="GO:0006310">
    <property type="term" value="P:DNA recombination"/>
    <property type="evidence" value="ECO:0007669"/>
    <property type="project" value="UniProtKB-KW"/>
</dbReference>
<dbReference type="AlphaFoldDB" id="A0A4S2DM77"/>
<accession>A0A4S2DM77</accession>
<evidence type="ECO:0000256" key="1">
    <source>
        <dbReference type="ARBA" id="ARBA00023172"/>
    </source>
</evidence>
<dbReference type="InterPro" id="IPR002104">
    <property type="entry name" value="Integrase_catalytic"/>
</dbReference>
<dbReference type="InterPro" id="IPR013762">
    <property type="entry name" value="Integrase-like_cat_sf"/>
</dbReference>
<dbReference type="Proteomes" id="UP000306888">
    <property type="component" value="Unassembled WGS sequence"/>
</dbReference>
<comment type="caution">
    <text evidence="3">The sequence shown here is derived from an EMBL/GenBank/DDBJ whole genome shotgun (WGS) entry which is preliminary data.</text>
</comment>
<evidence type="ECO:0000313" key="4">
    <source>
        <dbReference type="Proteomes" id="UP000306888"/>
    </source>
</evidence>
<gene>
    <name evidence="3" type="ORF">E5347_08365</name>
</gene>